<dbReference type="Gene3D" id="3.30.420.10">
    <property type="entry name" value="Ribonuclease H-like superfamily/Ribonuclease H"/>
    <property type="match status" value="1"/>
</dbReference>
<sequence length="1336" mass="152768">MGLEPMTADVIDLDLTQRFLMGTGSERGGLYFLDEGKRINNSNIKSCVMSNCIWHNRLGHPSDQVLTVLKHKLKDLKNTKSDPCDICHKAKQTREPFPLSEHKTKNMGDLVHLDVWGPYKVTSREGFKYFLTVVDDYTRAVWVFLMKNKSEVFDHITSFYNLIKNQFEKSVKVFRSDNGTEFVNKRFETFLSQNGILHQTSCPYTPQQNGIAERKHRHLLNTARALMFQGGGLPLNMRTESILTATYLINRLPTAVLSGKSPYEMVYQIIVLNESDKFGSRSDKCVFVGYAFDKKGYKLYNLDQKKFVFSRDVKFYETVYPFKNSSFAKEFVFEENGINDLNFFDQENESSQNNLRSNEPYDDKTSSIDSNIKSIPVTSTNKPSVITIDEVVSVDEHLHNAETVDTTDTADVDSNLPAETADSADTANADNTSDSSSRKDTNSSEYATETTVSEGIPSTSNVDDEYNSEGEELDMFGKMFESPEQAGAQTVRRTSRMTALPSKYKDYVLNKNLKYGIDKFVKYSNLSFDNFVFYVSLNKIHEPTSYEEAKKNPRWVEAMNLEVEALNRNGTWEVVELPAGRFAIGYKWVFKVKYKANGEVERFKARLVAKGFNQKEWIDYDETFSPVVKIVTVRCVLSIAVSNKWSIFQLDVNNAFLYGELEEDVYMKLPEGFGDKDDKRVCKLVKSLYGLKQAPRKWNEKLTSVLKENGFVQSPNDFSLFIKNENDVMLVLLVYVDDIIITGNNVEEIDKFKKFLSSKFLIKDLGKLKYFLGIEVLDTDNGICLTQRKYCTELLSEFGMLGCKPCGAPIETNPDNKKLVSKFGDDELLTCITNYQKLVGYGPFMHQNTTMDYGYNGHIATPASQSLERKKSKRCRHDISVQIIFHSKPQRARLVAKGFNQKEWIDYDETFSPVVKIVTVRCVLSIAVSNKWSIFQLDVNNAFLYGELEEDVYMKLAEGFGDKDDKRVCKLVKSLYGLKQTPRKWNEKLTSVLKENGFVQSPNDFSLFIKNENDVMLVLLVYVDDIIITGNNVDEIDKFKKFLSSKFLIKDLGKLKYFLGIEVLDIENGICLTQRKYCTELLSEFGMLGCKPCDISYAVHCLSQVMHKPMKSHLRLAFRVLRYLKNEPGLGITFKESDCTGLKAFVDSDWAKCKVTRRSVTGYSVFLGNNLVSWKSKKQAVVARSSTEAEFRAMCNISVNPVLHERSKHFEIDLFFLREKVTDGFIKPVKVKSENNVADLFTKGLSISDHNIFCKCLAIVINKRVSQGEVSKYRKPWKITQHRMRYIFGAIGISIFSVWLIRSDIIDNWVLEAKNIFSGEHALTAVRDEVLETMRQ</sequence>
<dbReference type="InterPro" id="IPR001584">
    <property type="entry name" value="Integrase_cat-core"/>
</dbReference>
<evidence type="ECO:0000313" key="6">
    <source>
        <dbReference type="Proteomes" id="UP000245207"/>
    </source>
</evidence>
<dbReference type="PROSITE" id="PS50994">
    <property type="entry name" value="INTEGRASE"/>
    <property type="match status" value="1"/>
</dbReference>
<gene>
    <name evidence="5" type="ORF">CTI12_AA120470</name>
</gene>
<evidence type="ECO:0000313" key="5">
    <source>
        <dbReference type="EMBL" id="PWA87032.1"/>
    </source>
</evidence>
<dbReference type="Pfam" id="PF25597">
    <property type="entry name" value="SH3_retrovirus"/>
    <property type="match status" value="1"/>
</dbReference>
<keyword evidence="6" id="KW-1185">Reference proteome</keyword>
<feature type="region of interest" description="Disordered" evidence="3">
    <location>
        <begin position="349"/>
        <end position="375"/>
    </location>
</feature>
<dbReference type="SUPFAM" id="SSF56672">
    <property type="entry name" value="DNA/RNA polymerases"/>
    <property type="match status" value="2"/>
</dbReference>
<dbReference type="InterPro" id="IPR013103">
    <property type="entry name" value="RVT_2"/>
</dbReference>
<dbReference type="OrthoDB" id="413313at2759"/>
<dbReference type="PANTHER" id="PTHR42648:SF31">
    <property type="entry name" value="RNA-DIRECTED DNA POLYMERASE"/>
    <property type="match status" value="1"/>
</dbReference>
<dbReference type="STRING" id="35608.A0A2U1PMT8"/>
<evidence type="ECO:0000256" key="1">
    <source>
        <dbReference type="ARBA" id="ARBA00022723"/>
    </source>
</evidence>
<reference evidence="5 6" key="1">
    <citation type="journal article" date="2018" name="Mol. Plant">
        <title>The genome of Artemisia annua provides insight into the evolution of Asteraceae family and artemisinin biosynthesis.</title>
        <authorList>
            <person name="Shen Q."/>
            <person name="Zhang L."/>
            <person name="Liao Z."/>
            <person name="Wang S."/>
            <person name="Yan T."/>
            <person name="Shi P."/>
            <person name="Liu M."/>
            <person name="Fu X."/>
            <person name="Pan Q."/>
            <person name="Wang Y."/>
            <person name="Lv Z."/>
            <person name="Lu X."/>
            <person name="Zhang F."/>
            <person name="Jiang W."/>
            <person name="Ma Y."/>
            <person name="Chen M."/>
            <person name="Hao X."/>
            <person name="Li L."/>
            <person name="Tang Y."/>
            <person name="Lv G."/>
            <person name="Zhou Y."/>
            <person name="Sun X."/>
            <person name="Brodelius P.E."/>
            <person name="Rose J.K.C."/>
            <person name="Tang K."/>
        </authorList>
    </citation>
    <scope>NUCLEOTIDE SEQUENCE [LARGE SCALE GENOMIC DNA]</scope>
    <source>
        <strain evidence="6">cv. Huhao1</strain>
        <tissue evidence="5">Leaf</tissue>
    </source>
</reference>
<protein>
    <submittedName>
        <fullName evidence="5">Ribonuclease H-like domain-containing protein</fullName>
    </submittedName>
</protein>
<dbReference type="Proteomes" id="UP000245207">
    <property type="component" value="Unassembled WGS sequence"/>
</dbReference>
<dbReference type="Pfam" id="PF13976">
    <property type="entry name" value="gag_pre-integrs"/>
    <property type="match status" value="1"/>
</dbReference>
<dbReference type="InterPro" id="IPR057670">
    <property type="entry name" value="SH3_retrovirus"/>
</dbReference>
<proteinExistence type="predicted"/>
<dbReference type="InterPro" id="IPR012337">
    <property type="entry name" value="RNaseH-like_sf"/>
</dbReference>
<feature type="compositionally biased region" description="Low complexity" evidence="3">
    <location>
        <begin position="403"/>
        <end position="413"/>
    </location>
</feature>
<organism evidence="5 6">
    <name type="scientific">Artemisia annua</name>
    <name type="common">Sweet wormwood</name>
    <dbReference type="NCBI Taxonomy" id="35608"/>
    <lineage>
        <taxon>Eukaryota</taxon>
        <taxon>Viridiplantae</taxon>
        <taxon>Streptophyta</taxon>
        <taxon>Embryophyta</taxon>
        <taxon>Tracheophyta</taxon>
        <taxon>Spermatophyta</taxon>
        <taxon>Magnoliopsida</taxon>
        <taxon>eudicotyledons</taxon>
        <taxon>Gunneridae</taxon>
        <taxon>Pentapetalae</taxon>
        <taxon>asterids</taxon>
        <taxon>campanulids</taxon>
        <taxon>Asterales</taxon>
        <taxon>Asteraceae</taxon>
        <taxon>Asteroideae</taxon>
        <taxon>Anthemideae</taxon>
        <taxon>Artemisiinae</taxon>
        <taxon>Artemisia</taxon>
    </lineage>
</organism>
<dbReference type="GO" id="GO:0003676">
    <property type="term" value="F:nucleic acid binding"/>
    <property type="evidence" value="ECO:0007669"/>
    <property type="project" value="InterPro"/>
</dbReference>
<dbReference type="Pfam" id="PF07727">
    <property type="entry name" value="RVT_2"/>
    <property type="match status" value="2"/>
</dbReference>
<accession>A0A2U1PMT8</accession>
<dbReference type="InterPro" id="IPR036397">
    <property type="entry name" value="RNaseH_sf"/>
</dbReference>
<dbReference type="GO" id="GO:0046872">
    <property type="term" value="F:metal ion binding"/>
    <property type="evidence" value="ECO:0007669"/>
    <property type="project" value="UniProtKB-KW"/>
</dbReference>
<evidence type="ECO:0000259" key="4">
    <source>
        <dbReference type="PROSITE" id="PS50994"/>
    </source>
</evidence>
<keyword evidence="2" id="KW-0378">Hydrolase</keyword>
<dbReference type="InterPro" id="IPR039537">
    <property type="entry name" value="Retrotran_Ty1/copia-like"/>
</dbReference>
<evidence type="ECO:0000256" key="3">
    <source>
        <dbReference type="SAM" id="MobiDB-lite"/>
    </source>
</evidence>
<dbReference type="InterPro" id="IPR025724">
    <property type="entry name" value="GAG-pre-integrase_dom"/>
</dbReference>
<dbReference type="InterPro" id="IPR043502">
    <property type="entry name" value="DNA/RNA_pol_sf"/>
</dbReference>
<dbReference type="SUPFAM" id="SSF53098">
    <property type="entry name" value="Ribonuclease H-like"/>
    <property type="match status" value="1"/>
</dbReference>
<dbReference type="GO" id="GO:0015074">
    <property type="term" value="P:DNA integration"/>
    <property type="evidence" value="ECO:0007669"/>
    <property type="project" value="InterPro"/>
</dbReference>
<evidence type="ECO:0000256" key="2">
    <source>
        <dbReference type="ARBA" id="ARBA00022801"/>
    </source>
</evidence>
<dbReference type="Pfam" id="PF00665">
    <property type="entry name" value="rve"/>
    <property type="match status" value="1"/>
</dbReference>
<feature type="region of interest" description="Disordered" evidence="3">
    <location>
        <begin position="400"/>
        <end position="466"/>
    </location>
</feature>
<comment type="caution">
    <text evidence="5">The sequence shown here is derived from an EMBL/GenBank/DDBJ whole genome shotgun (WGS) entry which is preliminary data.</text>
</comment>
<dbReference type="PANTHER" id="PTHR42648">
    <property type="entry name" value="TRANSPOSASE, PUTATIVE-RELATED"/>
    <property type="match status" value="1"/>
</dbReference>
<feature type="domain" description="Integrase catalytic" evidence="4">
    <location>
        <begin position="94"/>
        <end position="270"/>
    </location>
</feature>
<feature type="compositionally biased region" description="Polar residues" evidence="3">
    <location>
        <begin position="445"/>
        <end position="461"/>
    </location>
</feature>
<dbReference type="CDD" id="cd09272">
    <property type="entry name" value="RNase_HI_RT_Ty1"/>
    <property type="match status" value="1"/>
</dbReference>
<feature type="compositionally biased region" description="Low complexity" evidence="3">
    <location>
        <begin position="420"/>
        <end position="435"/>
    </location>
</feature>
<name>A0A2U1PMT8_ARTAN</name>
<dbReference type="EMBL" id="PKPP01000957">
    <property type="protein sequence ID" value="PWA87032.1"/>
    <property type="molecule type" value="Genomic_DNA"/>
</dbReference>
<dbReference type="GO" id="GO:0016787">
    <property type="term" value="F:hydrolase activity"/>
    <property type="evidence" value="ECO:0007669"/>
    <property type="project" value="UniProtKB-KW"/>
</dbReference>
<keyword evidence="1" id="KW-0479">Metal-binding</keyword>